<evidence type="ECO:0000313" key="6">
    <source>
        <dbReference type="EMBL" id="VTJ59273.1"/>
    </source>
</evidence>
<dbReference type="AlphaFoldDB" id="A0A5E4AP73"/>
<dbReference type="Gene3D" id="2.40.50.40">
    <property type="match status" value="1"/>
</dbReference>
<dbReference type="InterPro" id="IPR001811">
    <property type="entry name" value="Chemokine_IL8-like_dom"/>
</dbReference>
<feature type="signal peptide" evidence="3">
    <location>
        <begin position="1"/>
        <end position="18"/>
    </location>
</feature>
<proteinExistence type="predicted"/>
<dbReference type="GO" id="GO:0005615">
    <property type="term" value="C:extracellular space"/>
    <property type="evidence" value="ECO:0007669"/>
    <property type="project" value="UniProtKB-KW"/>
</dbReference>
<dbReference type="Proteomes" id="UP000335636">
    <property type="component" value="Unassembled WGS sequence"/>
</dbReference>
<dbReference type="InterPro" id="IPR036048">
    <property type="entry name" value="Interleukin_8-like_sf"/>
</dbReference>
<keyword evidence="7" id="KW-1185">Reference proteome</keyword>
<feature type="domain" description="Chemokine interleukin-8-like" evidence="4">
    <location>
        <begin position="32"/>
        <end position="89"/>
    </location>
</feature>
<dbReference type="GO" id="GO:0048245">
    <property type="term" value="P:eosinophil chemotaxis"/>
    <property type="evidence" value="ECO:0007669"/>
    <property type="project" value="TreeGrafter"/>
</dbReference>
<name>A0A5E4AP73_MARMO</name>
<evidence type="ECO:0000256" key="2">
    <source>
        <dbReference type="ARBA" id="ARBA00023157"/>
    </source>
</evidence>
<sequence>MKVSVAALLLLILATTSASYFQPRHPEGLNIQASCCVTYYEKTLPQKLVKGYREALTCHLPAIIFVTKKNREVCANPNDSWVQDYIKDPQIPLLPPKNSASVKIIRTEKGQP</sequence>
<accession>A0A5E4AP73</accession>
<dbReference type="PANTHER" id="PTHR12015:SF21">
    <property type="entry name" value="C-C MOTIF CHEMOKINE 16"/>
    <property type="match status" value="1"/>
</dbReference>
<feature type="chain" id="PRO_5033850637" evidence="3">
    <location>
        <begin position="19"/>
        <end position="112"/>
    </location>
</feature>
<dbReference type="Pfam" id="PF00048">
    <property type="entry name" value="IL8"/>
    <property type="match status" value="1"/>
</dbReference>
<dbReference type="GO" id="GO:0061844">
    <property type="term" value="P:antimicrobial humoral immune response mediated by antimicrobial peptide"/>
    <property type="evidence" value="ECO:0007669"/>
    <property type="project" value="TreeGrafter"/>
</dbReference>
<organism evidence="6 7">
    <name type="scientific">Marmota monax</name>
    <name type="common">Woodchuck</name>
    <dbReference type="NCBI Taxonomy" id="9995"/>
    <lineage>
        <taxon>Eukaryota</taxon>
        <taxon>Metazoa</taxon>
        <taxon>Chordata</taxon>
        <taxon>Craniata</taxon>
        <taxon>Vertebrata</taxon>
        <taxon>Euteleostomi</taxon>
        <taxon>Mammalia</taxon>
        <taxon>Eutheria</taxon>
        <taxon>Euarchontoglires</taxon>
        <taxon>Glires</taxon>
        <taxon>Rodentia</taxon>
        <taxon>Sciuromorpha</taxon>
        <taxon>Sciuridae</taxon>
        <taxon>Xerinae</taxon>
        <taxon>Marmotini</taxon>
        <taxon>Marmota</taxon>
    </lineage>
</organism>
<dbReference type="CDD" id="cd00272">
    <property type="entry name" value="Chemokine_CC"/>
    <property type="match status" value="1"/>
</dbReference>
<reference evidence="6 7" key="1">
    <citation type="submission" date="2019-04" db="EMBL/GenBank/DDBJ databases">
        <authorList>
            <person name="Alioto T."/>
            <person name="Alioto T."/>
        </authorList>
    </citation>
    <scope>NUCLEOTIDE SEQUENCE [LARGE SCALE GENOMIC DNA]</scope>
</reference>
<protein>
    <submittedName>
        <fullName evidence="5">C-C motif chemokine 16</fullName>
    </submittedName>
</protein>
<keyword evidence="2" id="KW-1015">Disulfide bond</keyword>
<keyword evidence="1" id="KW-0202">Cytokine</keyword>
<dbReference type="SUPFAM" id="SSF54117">
    <property type="entry name" value="Interleukin 8-like chemokines"/>
    <property type="match status" value="1"/>
</dbReference>
<dbReference type="GO" id="GO:0070098">
    <property type="term" value="P:chemokine-mediated signaling pathway"/>
    <property type="evidence" value="ECO:0007669"/>
    <property type="project" value="TreeGrafter"/>
</dbReference>
<evidence type="ECO:0000313" key="5">
    <source>
        <dbReference type="EMBL" id="KAF7477405.1"/>
    </source>
</evidence>
<dbReference type="Proteomes" id="UP000662637">
    <property type="component" value="Unassembled WGS sequence"/>
</dbReference>
<dbReference type="EMBL" id="CABDUW010000121">
    <property type="protein sequence ID" value="VTJ59273.1"/>
    <property type="molecule type" value="Genomic_DNA"/>
</dbReference>
<evidence type="ECO:0000256" key="3">
    <source>
        <dbReference type="SAM" id="SignalP"/>
    </source>
</evidence>
<dbReference type="GO" id="GO:0030335">
    <property type="term" value="P:positive regulation of cell migration"/>
    <property type="evidence" value="ECO:0007669"/>
    <property type="project" value="TreeGrafter"/>
</dbReference>
<evidence type="ECO:0000313" key="7">
    <source>
        <dbReference type="Proteomes" id="UP000335636"/>
    </source>
</evidence>
<evidence type="ECO:0000256" key="1">
    <source>
        <dbReference type="ARBA" id="ARBA00022514"/>
    </source>
</evidence>
<dbReference type="FunFam" id="2.40.50.40:FF:000034">
    <property type="entry name" value="C-C motif chemokine"/>
    <property type="match status" value="1"/>
</dbReference>
<dbReference type="EMBL" id="WJEC01001949">
    <property type="protein sequence ID" value="KAF7477405.1"/>
    <property type="molecule type" value="Genomic_DNA"/>
</dbReference>
<gene>
    <name evidence="5" type="ORF">GHT09_011539</name>
    <name evidence="6" type="ORF">MONAX_5E026323</name>
</gene>
<dbReference type="GO" id="GO:0048020">
    <property type="term" value="F:CCR chemokine receptor binding"/>
    <property type="evidence" value="ECO:0007669"/>
    <property type="project" value="TreeGrafter"/>
</dbReference>
<dbReference type="GO" id="GO:0008009">
    <property type="term" value="F:chemokine activity"/>
    <property type="evidence" value="ECO:0007669"/>
    <property type="project" value="InterPro"/>
</dbReference>
<dbReference type="InterPro" id="IPR039809">
    <property type="entry name" value="Chemokine_b/g/d"/>
</dbReference>
<keyword evidence="3" id="KW-0732">Signal</keyword>
<dbReference type="GO" id="GO:0006954">
    <property type="term" value="P:inflammatory response"/>
    <property type="evidence" value="ECO:0007669"/>
    <property type="project" value="TreeGrafter"/>
</dbReference>
<reference evidence="5" key="2">
    <citation type="submission" date="2020-08" db="EMBL/GenBank/DDBJ databases">
        <authorList>
            <person name="Shumante A."/>
            <person name="Zimin A.V."/>
            <person name="Puiu D."/>
            <person name="Salzberg S.L."/>
        </authorList>
    </citation>
    <scope>NUCLEOTIDE SEQUENCE</scope>
    <source>
        <strain evidence="5">WC2-LM</strain>
        <tissue evidence="5">Liver</tissue>
    </source>
</reference>
<dbReference type="SMART" id="SM00199">
    <property type="entry name" value="SCY"/>
    <property type="match status" value="1"/>
</dbReference>
<dbReference type="PANTHER" id="PTHR12015">
    <property type="entry name" value="SMALL INDUCIBLE CYTOKINE A"/>
    <property type="match status" value="1"/>
</dbReference>
<evidence type="ECO:0000259" key="4">
    <source>
        <dbReference type="SMART" id="SM00199"/>
    </source>
</evidence>